<dbReference type="PANTHER" id="PTHR44169">
    <property type="entry name" value="NADPH-DEPENDENT 1-ACYLDIHYDROXYACETONE PHOSPHATE REDUCTASE"/>
    <property type="match status" value="1"/>
</dbReference>
<dbReference type="PRINTS" id="PR00081">
    <property type="entry name" value="GDHRDH"/>
</dbReference>
<dbReference type="GO" id="GO:0004806">
    <property type="term" value="F:triacylglycerol lipase activity"/>
    <property type="evidence" value="ECO:0007669"/>
    <property type="project" value="TreeGrafter"/>
</dbReference>
<dbReference type="Proteomes" id="UP001278500">
    <property type="component" value="Unassembled WGS sequence"/>
</dbReference>
<evidence type="ECO:0000313" key="5">
    <source>
        <dbReference type="EMBL" id="KAK3344778.1"/>
    </source>
</evidence>
<comment type="caution">
    <text evidence="5">The sequence shown here is derived from an EMBL/GenBank/DDBJ whole genome shotgun (WGS) entry which is preliminary data.</text>
</comment>
<evidence type="ECO:0000256" key="4">
    <source>
        <dbReference type="RuleBase" id="RU000363"/>
    </source>
</evidence>
<dbReference type="PROSITE" id="PS00061">
    <property type="entry name" value="ADH_SHORT"/>
    <property type="match status" value="1"/>
</dbReference>
<dbReference type="GO" id="GO:0005811">
    <property type="term" value="C:lipid droplet"/>
    <property type="evidence" value="ECO:0007669"/>
    <property type="project" value="TreeGrafter"/>
</dbReference>
<comment type="similarity">
    <text evidence="1 4">Belongs to the short-chain dehydrogenases/reductases (SDR) family.</text>
</comment>
<organism evidence="5 6">
    <name type="scientific">Neurospora tetraspora</name>
    <dbReference type="NCBI Taxonomy" id="94610"/>
    <lineage>
        <taxon>Eukaryota</taxon>
        <taxon>Fungi</taxon>
        <taxon>Dikarya</taxon>
        <taxon>Ascomycota</taxon>
        <taxon>Pezizomycotina</taxon>
        <taxon>Sordariomycetes</taxon>
        <taxon>Sordariomycetidae</taxon>
        <taxon>Sordariales</taxon>
        <taxon>Sordariaceae</taxon>
        <taxon>Neurospora</taxon>
    </lineage>
</organism>
<reference evidence="5" key="2">
    <citation type="submission" date="2023-06" db="EMBL/GenBank/DDBJ databases">
        <authorList>
            <consortium name="Lawrence Berkeley National Laboratory"/>
            <person name="Haridas S."/>
            <person name="Hensen N."/>
            <person name="Bonometti L."/>
            <person name="Westerberg I."/>
            <person name="Brannstrom I.O."/>
            <person name="Guillou S."/>
            <person name="Cros-Aarteil S."/>
            <person name="Calhoun S."/>
            <person name="Kuo A."/>
            <person name="Mondo S."/>
            <person name="Pangilinan J."/>
            <person name="Riley R."/>
            <person name="Labutti K."/>
            <person name="Andreopoulos B."/>
            <person name="Lipzen A."/>
            <person name="Chen C."/>
            <person name="Yanf M."/>
            <person name="Daum C."/>
            <person name="Ng V."/>
            <person name="Clum A."/>
            <person name="Steindorff A."/>
            <person name="Ohm R."/>
            <person name="Martin F."/>
            <person name="Silar P."/>
            <person name="Natvig D."/>
            <person name="Lalanne C."/>
            <person name="Gautier V."/>
            <person name="Ament-Velasquez S.L."/>
            <person name="Kruys A."/>
            <person name="Hutchinson M.I."/>
            <person name="Powell A.J."/>
            <person name="Barry K."/>
            <person name="Miller A.N."/>
            <person name="Grigoriev I.V."/>
            <person name="Debuchy R."/>
            <person name="Gladieux P."/>
            <person name="Thoren M.H."/>
            <person name="Johannesson H."/>
        </authorList>
    </citation>
    <scope>NUCLEOTIDE SEQUENCE</scope>
    <source>
        <strain evidence="5">CBS 560.94</strain>
    </source>
</reference>
<evidence type="ECO:0000256" key="1">
    <source>
        <dbReference type="ARBA" id="ARBA00006484"/>
    </source>
</evidence>
<keyword evidence="3" id="KW-0560">Oxidoreductase</keyword>
<gene>
    <name evidence="5" type="ORF">B0H65DRAFT_573160</name>
</gene>
<sequence>MWEGTVLITGCSEGGIGSAMAKVFAAKGYRVFATLRNSSKGGPSLENTPGIEVLLFDVTSLDSIKQCAAEVQKRTGGKLDVLVNNAGADYVMPLLDVDIDDAKRFYDLNVWSVLGMVQAFAPVLIKAKGVVVNHSSVASVMPLAWAGIYSSSKSAMNSILATLRAEGVRVITAASDLVLPEGSYYQQVFDRISDIRKGLAQLGSMDVNVVPRSMVADIESGKNGVIWRGGTSSLTRYLVWLLPNGLFESLVNWVRGLERVQTETK</sequence>
<evidence type="ECO:0000256" key="3">
    <source>
        <dbReference type="ARBA" id="ARBA00023002"/>
    </source>
</evidence>
<evidence type="ECO:0000256" key="2">
    <source>
        <dbReference type="ARBA" id="ARBA00022857"/>
    </source>
</evidence>
<keyword evidence="2" id="KW-0521">NADP</keyword>
<evidence type="ECO:0000313" key="6">
    <source>
        <dbReference type="Proteomes" id="UP001278500"/>
    </source>
</evidence>
<accession>A0AAE0JF05</accession>
<proteinExistence type="inferred from homology"/>
<dbReference type="EMBL" id="JAUEPP010000004">
    <property type="protein sequence ID" value="KAK3344778.1"/>
    <property type="molecule type" value="Genomic_DNA"/>
</dbReference>
<keyword evidence="6" id="KW-1185">Reference proteome</keyword>
<dbReference type="PANTHER" id="PTHR44169:SF6">
    <property type="entry name" value="NADPH-DEPENDENT 1-ACYLDIHYDROXYACETONE PHOSPHATE REDUCTASE"/>
    <property type="match status" value="1"/>
</dbReference>
<dbReference type="SUPFAM" id="SSF51735">
    <property type="entry name" value="NAD(P)-binding Rossmann-fold domains"/>
    <property type="match status" value="1"/>
</dbReference>
<name>A0AAE0JF05_9PEZI</name>
<dbReference type="PRINTS" id="PR00080">
    <property type="entry name" value="SDRFAMILY"/>
</dbReference>
<dbReference type="InterPro" id="IPR020904">
    <property type="entry name" value="Sc_DH/Rdtase_CS"/>
</dbReference>
<dbReference type="InterPro" id="IPR036291">
    <property type="entry name" value="NAD(P)-bd_dom_sf"/>
</dbReference>
<dbReference type="GeneID" id="87867692"/>
<reference evidence="5" key="1">
    <citation type="journal article" date="2023" name="Mol. Phylogenet. Evol.">
        <title>Genome-scale phylogeny and comparative genomics of the fungal order Sordariales.</title>
        <authorList>
            <person name="Hensen N."/>
            <person name="Bonometti L."/>
            <person name="Westerberg I."/>
            <person name="Brannstrom I.O."/>
            <person name="Guillou S."/>
            <person name="Cros-Aarteil S."/>
            <person name="Calhoun S."/>
            <person name="Haridas S."/>
            <person name="Kuo A."/>
            <person name="Mondo S."/>
            <person name="Pangilinan J."/>
            <person name="Riley R."/>
            <person name="LaButti K."/>
            <person name="Andreopoulos B."/>
            <person name="Lipzen A."/>
            <person name="Chen C."/>
            <person name="Yan M."/>
            <person name="Daum C."/>
            <person name="Ng V."/>
            <person name="Clum A."/>
            <person name="Steindorff A."/>
            <person name="Ohm R.A."/>
            <person name="Martin F."/>
            <person name="Silar P."/>
            <person name="Natvig D.O."/>
            <person name="Lalanne C."/>
            <person name="Gautier V."/>
            <person name="Ament-Velasquez S.L."/>
            <person name="Kruys A."/>
            <person name="Hutchinson M.I."/>
            <person name="Powell A.J."/>
            <person name="Barry K."/>
            <person name="Miller A.N."/>
            <person name="Grigoriev I.V."/>
            <person name="Debuchy R."/>
            <person name="Gladieux P."/>
            <person name="Hiltunen Thoren M."/>
            <person name="Johannesson H."/>
        </authorList>
    </citation>
    <scope>NUCLEOTIDE SEQUENCE</scope>
    <source>
        <strain evidence="5">CBS 560.94</strain>
    </source>
</reference>
<protein>
    <submittedName>
        <fullName evidence="5">Short-chain dehydrogenase/reductase</fullName>
    </submittedName>
</protein>
<dbReference type="InterPro" id="IPR002347">
    <property type="entry name" value="SDR_fam"/>
</dbReference>
<dbReference type="RefSeq" id="XP_062681391.1">
    <property type="nucleotide sequence ID" value="XM_062830538.1"/>
</dbReference>
<dbReference type="GO" id="GO:0000140">
    <property type="term" value="F:acylglycerone-phosphate reductase (NADP+) activity"/>
    <property type="evidence" value="ECO:0007669"/>
    <property type="project" value="TreeGrafter"/>
</dbReference>
<dbReference type="GO" id="GO:0005783">
    <property type="term" value="C:endoplasmic reticulum"/>
    <property type="evidence" value="ECO:0007669"/>
    <property type="project" value="TreeGrafter"/>
</dbReference>
<dbReference type="Pfam" id="PF00106">
    <property type="entry name" value="adh_short"/>
    <property type="match status" value="1"/>
</dbReference>
<dbReference type="Gene3D" id="3.40.50.720">
    <property type="entry name" value="NAD(P)-binding Rossmann-like Domain"/>
    <property type="match status" value="1"/>
</dbReference>
<dbReference type="GO" id="GO:0019433">
    <property type="term" value="P:triglyceride catabolic process"/>
    <property type="evidence" value="ECO:0007669"/>
    <property type="project" value="TreeGrafter"/>
</dbReference>
<dbReference type="AlphaFoldDB" id="A0AAE0JF05"/>
<dbReference type="GO" id="GO:0006654">
    <property type="term" value="P:phosphatidic acid biosynthetic process"/>
    <property type="evidence" value="ECO:0007669"/>
    <property type="project" value="TreeGrafter"/>
</dbReference>